<keyword evidence="1" id="KW-1133">Transmembrane helix</keyword>
<feature type="transmembrane region" description="Helical" evidence="1">
    <location>
        <begin position="25"/>
        <end position="45"/>
    </location>
</feature>
<dbReference type="AlphaFoldDB" id="A0A4R5DGR5"/>
<keyword evidence="3" id="KW-1185">Reference proteome</keyword>
<name>A0A4R5DGR5_9BACT</name>
<reference evidence="2 3" key="1">
    <citation type="submission" date="2019-03" db="EMBL/GenBank/DDBJ databases">
        <title>Dyadobacter AR-3-6 sp. nov., isolated from arctic soil.</title>
        <authorList>
            <person name="Chaudhary D.K."/>
        </authorList>
    </citation>
    <scope>NUCLEOTIDE SEQUENCE [LARGE SCALE GENOMIC DNA]</scope>
    <source>
        <strain evidence="2 3">AR-3-6</strain>
    </source>
</reference>
<organism evidence="2 3">
    <name type="scientific">Dyadobacter psychrotolerans</name>
    <dbReference type="NCBI Taxonomy" id="2541721"/>
    <lineage>
        <taxon>Bacteria</taxon>
        <taxon>Pseudomonadati</taxon>
        <taxon>Bacteroidota</taxon>
        <taxon>Cytophagia</taxon>
        <taxon>Cytophagales</taxon>
        <taxon>Spirosomataceae</taxon>
        <taxon>Dyadobacter</taxon>
    </lineage>
</organism>
<keyword evidence="1" id="KW-0812">Transmembrane</keyword>
<dbReference type="InterPro" id="IPR025407">
    <property type="entry name" value="DUF4133"/>
</dbReference>
<dbReference type="RefSeq" id="WP_131959943.1">
    <property type="nucleotide sequence ID" value="NZ_SMFL01000007.1"/>
</dbReference>
<feature type="transmembrane region" description="Helical" evidence="1">
    <location>
        <begin position="51"/>
        <end position="72"/>
    </location>
</feature>
<dbReference type="Proteomes" id="UP000294850">
    <property type="component" value="Unassembled WGS sequence"/>
</dbReference>
<dbReference type="OrthoDB" id="1273979at2"/>
<accession>A0A4R5DGR5</accession>
<dbReference type="EMBL" id="SMFL01000007">
    <property type="protein sequence ID" value="TDE13222.1"/>
    <property type="molecule type" value="Genomic_DNA"/>
</dbReference>
<proteinExistence type="predicted"/>
<gene>
    <name evidence="2" type="ORF">E0F88_19410</name>
</gene>
<sequence>MARNRYAINKGVNQSIVFKGLKAQYIWYMGGGMFALLIIYAVMYMAGVNTYISLAIIICLGGLLLIGIYHLSSTYGEHGLLKALARRNIPVVVKSNSRRIFMQNRKMTGSVRK</sequence>
<evidence type="ECO:0000313" key="3">
    <source>
        <dbReference type="Proteomes" id="UP000294850"/>
    </source>
</evidence>
<keyword evidence="1" id="KW-0472">Membrane</keyword>
<evidence type="ECO:0000313" key="2">
    <source>
        <dbReference type="EMBL" id="TDE13222.1"/>
    </source>
</evidence>
<comment type="caution">
    <text evidence="2">The sequence shown here is derived from an EMBL/GenBank/DDBJ whole genome shotgun (WGS) entry which is preliminary data.</text>
</comment>
<dbReference type="Pfam" id="PF13571">
    <property type="entry name" value="DUF4133"/>
    <property type="match status" value="1"/>
</dbReference>
<protein>
    <submittedName>
        <fullName evidence="2">DUF4133 domain-containing protein</fullName>
    </submittedName>
</protein>
<evidence type="ECO:0000256" key="1">
    <source>
        <dbReference type="SAM" id="Phobius"/>
    </source>
</evidence>